<name>A0A392SFZ9_9FABA</name>
<protein>
    <submittedName>
        <fullName evidence="1">Uncharacterized protein</fullName>
    </submittedName>
</protein>
<keyword evidence="2" id="KW-1185">Reference proteome</keyword>
<accession>A0A392SFZ9</accession>
<comment type="caution">
    <text evidence="1">The sequence shown here is derived from an EMBL/GenBank/DDBJ whole genome shotgun (WGS) entry which is preliminary data.</text>
</comment>
<proteinExistence type="predicted"/>
<organism evidence="1 2">
    <name type="scientific">Trifolium medium</name>
    <dbReference type="NCBI Taxonomy" id="97028"/>
    <lineage>
        <taxon>Eukaryota</taxon>
        <taxon>Viridiplantae</taxon>
        <taxon>Streptophyta</taxon>
        <taxon>Embryophyta</taxon>
        <taxon>Tracheophyta</taxon>
        <taxon>Spermatophyta</taxon>
        <taxon>Magnoliopsida</taxon>
        <taxon>eudicotyledons</taxon>
        <taxon>Gunneridae</taxon>
        <taxon>Pentapetalae</taxon>
        <taxon>rosids</taxon>
        <taxon>fabids</taxon>
        <taxon>Fabales</taxon>
        <taxon>Fabaceae</taxon>
        <taxon>Papilionoideae</taxon>
        <taxon>50 kb inversion clade</taxon>
        <taxon>NPAAA clade</taxon>
        <taxon>Hologalegina</taxon>
        <taxon>IRL clade</taxon>
        <taxon>Trifolieae</taxon>
        <taxon>Trifolium</taxon>
    </lineage>
</organism>
<reference evidence="1 2" key="1">
    <citation type="journal article" date="2018" name="Front. Plant Sci.">
        <title>Red Clover (Trifolium pratense) and Zigzag Clover (T. medium) - A Picture of Genomic Similarities and Differences.</title>
        <authorList>
            <person name="Dluhosova J."/>
            <person name="Istvanek J."/>
            <person name="Nedelnik J."/>
            <person name="Repkova J."/>
        </authorList>
    </citation>
    <scope>NUCLEOTIDE SEQUENCE [LARGE SCALE GENOMIC DNA]</scope>
    <source>
        <strain evidence="2">cv. 10/8</strain>
        <tissue evidence="1">Leaf</tissue>
    </source>
</reference>
<sequence length="24" mass="2870">VARLRTRLVFRVLTVRLLGSIPFW</sequence>
<dbReference type="EMBL" id="LXQA010362525">
    <property type="protein sequence ID" value="MCI46776.1"/>
    <property type="molecule type" value="Genomic_DNA"/>
</dbReference>
<evidence type="ECO:0000313" key="2">
    <source>
        <dbReference type="Proteomes" id="UP000265520"/>
    </source>
</evidence>
<evidence type="ECO:0000313" key="1">
    <source>
        <dbReference type="EMBL" id="MCI46776.1"/>
    </source>
</evidence>
<dbReference type="AlphaFoldDB" id="A0A392SFZ9"/>
<feature type="non-terminal residue" evidence="1">
    <location>
        <position position="1"/>
    </location>
</feature>
<dbReference type="Proteomes" id="UP000265520">
    <property type="component" value="Unassembled WGS sequence"/>
</dbReference>